<dbReference type="GO" id="GO:0043235">
    <property type="term" value="C:receptor complex"/>
    <property type="evidence" value="ECO:0007669"/>
    <property type="project" value="TreeGrafter"/>
</dbReference>
<evidence type="ECO:0000256" key="12">
    <source>
        <dbReference type="SAM" id="SignalP"/>
    </source>
</evidence>
<comment type="subcellular location">
    <subcellularLocation>
        <location evidence="1">Cell membrane</location>
        <topology evidence="1">Single-pass type I membrane protein</topology>
    </subcellularLocation>
</comment>
<keyword evidence="5 11" id="KW-0812">Transmembrane</keyword>
<dbReference type="GO" id="GO:0015026">
    <property type="term" value="F:coreceptor activity"/>
    <property type="evidence" value="ECO:0007669"/>
    <property type="project" value="InterPro"/>
</dbReference>
<keyword evidence="10" id="KW-0675">Receptor</keyword>
<evidence type="ECO:0000256" key="3">
    <source>
        <dbReference type="ARBA" id="ARBA00022448"/>
    </source>
</evidence>
<comment type="similarity">
    <text evidence="2">Belongs to the RAMP family.</text>
</comment>
<dbReference type="GO" id="GO:0006816">
    <property type="term" value="P:calcium ion transport"/>
    <property type="evidence" value="ECO:0007669"/>
    <property type="project" value="TreeGrafter"/>
</dbReference>
<dbReference type="GO" id="GO:0005886">
    <property type="term" value="C:plasma membrane"/>
    <property type="evidence" value="ECO:0007669"/>
    <property type="project" value="UniProtKB-SubCell"/>
</dbReference>
<dbReference type="GO" id="GO:0009986">
    <property type="term" value="C:cell surface"/>
    <property type="evidence" value="ECO:0007669"/>
    <property type="project" value="TreeGrafter"/>
</dbReference>
<dbReference type="GO" id="GO:0006886">
    <property type="term" value="P:intracellular protein transport"/>
    <property type="evidence" value="ECO:0007669"/>
    <property type="project" value="InterPro"/>
</dbReference>
<keyword evidence="14" id="KW-1185">Reference proteome</keyword>
<keyword evidence="7 11" id="KW-1133">Transmembrane helix</keyword>
<dbReference type="GO" id="GO:0008277">
    <property type="term" value="P:regulation of G protein-coupled receptor signaling pathway"/>
    <property type="evidence" value="ECO:0007669"/>
    <property type="project" value="InterPro"/>
</dbReference>
<dbReference type="GO" id="GO:0001525">
    <property type="term" value="P:angiogenesis"/>
    <property type="evidence" value="ECO:0007669"/>
    <property type="project" value="TreeGrafter"/>
</dbReference>
<organism evidence="13 14">
    <name type="scientific">Paramormyrops kingsleyae</name>
    <dbReference type="NCBI Taxonomy" id="1676925"/>
    <lineage>
        <taxon>Eukaryota</taxon>
        <taxon>Metazoa</taxon>
        <taxon>Chordata</taxon>
        <taxon>Craniata</taxon>
        <taxon>Vertebrata</taxon>
        <taxon>Euteleostomi</taxon>
        <taxon>Actinopterygii</taxon>
        <taxon>Neopterygii</taxon>
        <taxon>Teleostei</taxon>
        <taxon>Osteoglossocephala</taxon>
        <taxon>Osteoglossomorpha</taxon>
        <taxon>Osteoglossiformes</taxon>
        <taxon>Mormyridae</taxon>
        <taxon>Paramormyrops</taxon>
    </lineage>
</organism>
<dbReference type="InterPro" id="IPR006985">
    <property type="entry name" value="RAMP"/>
</dbReference>
<dbReference type="AlphaFoldDB" id="A0A3B3Q4X1"/>
<evidence type="ECO:0000256" key="8">
    <source>
        <dbReference type="ARBA" id="ARBA00023136"/>
    </source>
</evidence>
<evidence type="ECO:0000256" key="2">
    <source>
        <dbReference type="ARBA" id="ARBA00007087"/>
    </source>
</evidence>
<evidence type="ECO:0000256" key="6">
    <source>
        <dbReference type="ARBA" id="ARBA00022729"/>
    </source>
</evidence>
<dbReference type="GO" id="GO:0007186">
    <property type="term" value="P:G protein-coupled receptor signaling pathway"/>
    <property type="evidence" value="ECO:0007669"/>
    <property type="project" value="TreeGrafter"/>
</dbReference>
<name>A0A3B3Q4X1_9TELE</name>
<keyword evidence="9" id="KW-1015">Disulfide bond</keyword>
<evidence type="ECO:0000256" key="4">
    <source>
        <dbReference type="ARBA" id="ARBA00022475"/>
    </source>
</evidence>
<dbReference type="PANTHER" id="PTHR14076">
    <property type="entry name" value="RECEPTOR ACTIVITY MODIFYING PROTEIN RAMP"/>
    <property type="match status" value="1"/>
</dbReference>
<feature type="signal peptide" evidence="12">
    <location>
        <begin position="1"/>
        <end position="17"/>
    </location>
</feature>
<dbReference type="GO" id="GO:0072659">
    <property type="term" value="P:protein localization to plasma membrane"/>
    <property type="evidence" value="ECO:0007669"/>
    <property type="project" value="TreeGrafter"/>
</dbReference>
<dbReference type="InterPro" id="IPR038126">
    <property type="entry name" value="RAMP_sf"/>
</dbReference>
<evidence type="ECO:0000256" key="10">
    <source>
        <dbReference type="ARBA" id="ARBA00023170"/>
    </source>
</evidence>
<dbReference type="GeneTree" id="ENSGT00940000160264"/>
<dbReference type="GO" id="GO:0032870">
    <property type="term" value="P:cellular response to hormone stimulus"/>
    <property type="evidence" value="ECO:0007669"/>
    <property type="project" value="TreeGrafter"/>
</dbReference>
<feature type="chain" id="PRO_5017379016" evidence="12">
    <location>
        <begin position="18"/>
        <end position="156"/>
    </location>
</feature>
<dbReference type="Pfam" id="PF04901">
    <property type="entry name" value="RAMP"/>
    <property type="match status" value="1"/>
</dbReference>
<reference evidence="13" key="1">
    <citation type="submission" date="2025-08" db="UniProtKB">
        <authorList>
            <consortium name="Ensembl"/>
        </authorList>
    </citation>
    <scope>IDENTIFICATION</scope>
</reference>
<keyword evidence="6 12" id="KW-0732">Signal</keyword>
<sequence length="156" mass="18088">MRIMLCFLAIFLSVALASTNETMKDPICPTCNHESCDWVECYKNFVIFKCLPSFEKSLTDYNNHERCTWDTIKRSYTEFTMCTELYADSLRVPWPNQLVEDTFVWIHAKYFQDCLVTELYDPPPSIIFVLVMTPICLIPVMVTLVVLKTKNGDSTS</sequence>
<evidence type="ECO:0000256" key="11">
    <source>
        <dbReference type="SAM" id="Phobius"/>
    </source>
</evidence>
<dbReference type="STRING" id="1676925.ENSPKIP00000000909"/>
<accession>A0A3B3Q4X1</accession>
<reference evidence="13" key="2">
    <citation type="submission" date="2025-09" db="UniProtKB">
        <authorList>
            <consortium name="Ensembl"/>
        </authorList>
    </citation>
    <scope>IDENTIFICATION</scope>
</reference>
<dbReference type="GO" id="GO:0031623">
    <property type="term" value="P:receptor internalization"/>
    <property type="evidence" value="ECO:0007669"/>
    <property type="project" value="TreeGrafter"/>
</dbReference>
<dbReference type="PANTHER" id="PTHR14076:SF10">
    <property type="entry name" value="RAMP2 PROTEIN"/>
    <property type="match status" value="1"/>
</dbReference>
<keyword evidence="8 11" id="KW-0472">Membrane</keyword>
<dbReference type="Proteomes" id="UP000261540">
    <property type="component" value="Unplaced"/>
</dbReference>
<evidence type="ECO:0000256" key="9">
    <source>
        <dbReference type="ARBA" id="ARBA00023157"/>
    </source>
</evidence>
<dbReference type="Gene3D" id="1.10.150.510">
    <property type="entry name" value="Receptor activity modifying family"/>
    <property type="match status" value="1"/>
</dbReference>
<evidence type="ECO:0000256" key="7">
    <source>
        <dbReference type="ARBA" id="ARBA00022989"/>
    </source>
</evidence>
<keyword evidence="3" id="KW-0813">Transport</keyword>
<feature type="transmembrane region" description="Helical" evidence="11">
    <location>
        <begin position="126"/>
        <end position="147"/>
    </location>
</feature>
<dbReference type="CTD" id="10266"/>
<evidence type="ECO:0000313" key="13">
    <source>
        <dbReference type="Ensembl" id="ENSPKIP00000000909.1"/>
    </source>
</evidence>
<evidence type="ECO:0000313" key="14">
    <source>
        <dbReference type="Proteomes" id="UP000261540"/>
    </source>
</evidence>
<proteinExistence type="inferred from homology"/>
<protein>
    <submittedName>
        <fullName evidence="13">Receptor (G protein-coupled) activity modifying protein 2</fullName>
    </submittedName>
</protein>
<keyword evidence="4" id="KW-1003">Cell membrane</keyword>
<evidence type="ECO:0000256" key="1">
    <source>
        <dbReference type="ARBA" id="ARBA00004251"/>
    </source>
</evidence>
<dbReference type="Ensembl" id="ENSPKIT00000024812.1">
    <property type="protein sequence ID" value="ENSPKIP00000000909.1"/>
    <property type="gene ID" value="ENSPKIG00000019400.1"/>
</dbReference>
<evidence type="ECO:0000256" key="5">
    <source>
        <dbReference type="ARBA" id="ARBA00022692"/>
    </source>
</evidence>